<keyword evidence="1" id="KW-0808">Transferase</keyword>
<comment type="caution">
    <text evidence="4">The sequence shown here is derived from an EMBL/GenBank/DDBJ whole genome shotgun (WGS) entry which is preliminary data.</text>
</comment>
<sequence length="151" mass="17436">MIFRKAKQEDLPAIVQLLANDPLGSTREDFTIPVSEKYQEAFRNINNDPHQELIVAEAKTEAEIVGTLQLSFIQYLTYQGGIRAQIEAVRVSERYRGNKVGQQMINWTIDRAKARKAHLIQLTTDKMRPDALRFYERLGFKASHEGMKMRL</sequence>
<name>A0A935CDW5_9BACT</name>
<dbReference type="GO" id="GO:0016747">
    <property type="term" value="F:acyltransferase activity, transferring groups other than amino-acyl groups"/>
    <property type="evidence" value="ECO:0007669"/>
    <property type="project" value="InterPro"/>
</dbReference>
<keyword evidence="5" id="KW-1185">Reference proteome</keyword>
<dbReference type="EMBL" id="JAEQBW010000016">
    <property type="protein sequence ID" value="MBK6267343.1"/>
    <property type="molecule type" value="Genomic_DNA"/>
</dbReference>
<dbReference type="AlphaFoldDB" id="A0A935CDW5"/>
<evidence type="ECO:0000256" key="1">
    <source>
        <dbReference type="ARBA" id="ARBA00022679"/>
    </source>
</evidence>
<dbReference type="PROSITE" id="PS51186">
    <property type="entry name" value="GNAT"/>
    <property type="match status" value="1"/>
</dbReference>
<evidence type="ECO:0000256" key="2">
    <source>
        <dbReference type="ARBA" id="ARBA00023315"/>
    </source>
</evidence>
<dbReference type="Pfam" id="PF00583">
    <property type="entry name" value="Acetyltransf_1"/>
    <property type="match status" value="1"/>
</dbReference>
<dbReference type="InterPro" id="IPR000182">
    <property type="entry name" value="GNAT_dom"/>
</dbReference>
<reference evidence="4" key="1">
    <citation type="submission" date="2021-01" db="EMBL/GenBank/DDBJ databases">
        <title>Marivirga aurantiaca sp. nov., isolated from intertidal surface sediments.</title>
        <authorList>
            <person name="Zhang M."/>
        </authorList>
    </citation>
    <scope>NUCLEOTIDE SEQUENCE</scope>
    <source>
        <strain evidence="4">S37H4</strain>
    </source>
</reference>
<dbReference type="Gene3D" id="3.40.630.30">
    <property type="match status" value="1"/>
</dbReference>
<accession>A0A935CDW5</accession>
<dbReference type="SUPFAM" id="SSF55729">
    <property type="entry name" value="Acyl-CoA N-acyltransferases (Nat)"/>
    <property type="match status" value="1"/>
</dbReference>
<dbReference type="InterPro" id="IPR016181">
    <property type="entry name" value="Acyl_CoA_acyltransferase"/>
</dbReference>
<proteinExistence type="predicted"/>
<evidence type="ECO:0000259" key="3">
    <source>
        <dbReference type="PROSITE" id="PS51186"/>
    </source>
</evidence>
<evidence type="ECO:0000313" key="5">
    <source>
        <dbReference type="Proteomes" id="UP000611723"/>
    </source>
</evidence>
<dbReference type="Proteomes" id="UP000611723">
    <property type="component" value="Unassembled WGS sequence"/>
</dbReference>
<feature type="domain" description="N-acetyltransferase" evidence="3">
    <location>
        <begin position="1"/>
        <end position="151"/>
    </location>
</feature>
<protein>
    <submittedName>
        <fullName evidence="4">GNAT family N-acetyltransferase</fullName>
    </submittedName>
</protein>
<dbReference type="InterPro" id="IPR050832">
    <property type="entry name" value="Bact_Acetyltransf"/>
</dbReference>
<evidence type="ECO:0000313" key="4">
    <source>
        <dbReference type="EMBL" id="MBK6267343.1"/>
    </source>
</evidence>
<gene>
    <name evidence="4" type="ORF">JKA74_20035</name>
</gene>
<keyword evidence="2" id="KW-0012">Acyltransferase</keyword>
<organism evidence="4 5">
    <name type="scientific">Marivirga aurantiaca</name>
    <dbReference type="NCBI Taxonomy" id="2802615"/>
    <lineage>
        <taxon>Bacteria</taxon>
        <taxon>Pseudomonadati</taxon>
        <taxon>Bacteroidota</taxon>
        <taxon>Cytophagia</taxon>
        <taxon>Cytophagales</taxon>
        <taxon>Marivirgaceae</taxon>
        <taxon>Marivirga</taxon>
    </lineage>
</organism>
<dbReference type="PANTHER" id="PTHR43877">
    <property type="entry name" value="AMINOALKYLPHOSPHONATE N-ACETYLTRANSFERASE-RELATED-RELATED"/>
    <property type="match status" value="1"/>
</dbReference>
<dbReference type="PANTHER" id="PTHR43877:SF2">
    <property type="entry name" value="AMINOALKYLPHOSPHONATE N-ACETYLTRANSFERASE-RELATED"/>
    <property type="match status" value="1"/>
</dbReference>